<dbReference type="NCBIfam" id="NF006477">
    <property type="entry name" value="PRK08881.1"/>
    <property type="match status" value="1"/>
</dbReference>
<dbReference type="Proteomes" id="UP000594263">
    <property type="component" value="Unplaced"/>
</dbReference>
<dbReference type="EnsemblPlants" id="Kaladp0016s0194.1.v1.1">
    <property type="protein sequence ID" value="Kaladp0016s0194.1.v1.1"/>
    <property type="gene ID" value="Kaladp0016s0194.v1.1"/>
</dbReference>
<evidence type="ECO:0000256" key="2">
    <source>
        <dbReference type="ARBA" id="ARBA00009083"/>
    </source>
</evidence>
<keyword evidence="5" id="KW-0687">Ribonucleoprotein</keyword>
<dbReference type="InterPro" id="IPR001209">
    <property type="entry name" value="Ribosomal_uS14"/>
</dbReference>
<accession>A0A7N0ZR67</accession>
<evidence type="ECO:0000313" key="8">
    <source>
        <dbReference type="EnsemblPlants" id="Kaladp0016s0194.1.v1.1"/>
    </source>
</evidence>
<evidence type="ECO:0000256" key="5">
    <source>
        <dbReference type="ARBA" id="ARBA00023274"/>
    </source>
</evidence>
<protein>
    <recommendedName>
        <fullName evidence="6">Small ribosomal subunit protein uS14m</fullName>
    </recommendedName>
    <alternativeName>
        <fullName evidence="7">Ribosomal protein S14, mitochondrial</fullName>
    </alternativeName>
</protein>
<proteinExistence type="inferred from homology"/>
<dbReference type="PROSITE" id="PS00527">
    <property type="entry name" value="RIBOSOMAL_S14"/>
    <property type="match status" value="1"/>
</dbReference>
<organism evidence="8 9">
    <name type="scientific">Kalanchoe fedtschenkoi</name>
    <name type="common">Lavender scallops</name>
    <name type="synonym">South American air plant</name>
    <dbReference type="NCBI Taxonomy" id="63787"/>
    <lineage>
        <taxon>Eukaryota</taxon>
        <taxon>Viridiplantae</taxon>
        <taxon>Streptophyta</taxon>
        <taxon>Embryophyta</taxon>
        <taxon>Tracheophyta</taxon>
        <taxon>Spermatophyta</taxon>
        <taxon>Magnoliopsida</taxon>
        <taxon>eudicotyledons</taxon>
        <taxon>Gunneridae</taxon>
        <taxon>Pentapetalae</taxon>
        <taxon>Saxifragales</taxon>
        <taxon>Crassulaceae</taxon>
        <taxon>Kalanchoe</taxon>
    </lineage>
</organism>
<dbReference type="InterPro" id="IPR018271">
    <property type="entry name" value="Ribosomal_uS14_CS"/>
</dbReference>
<dbReference type="GO" id="GO:0003735">
    <property type="term" value="F:structural constituent of ribosome"/>
    <property type="evidence" value="ECO:0007669"/>
    <property type="project" value="InterPro"/>
</dbReference>
<name>A0A7N0ZR67_KALFE</name>
<evidence type="ECO:0000256" key="7">
    <source>
        <dbReference type="ARBA" id="ARBA00042804"/>
    </source>
</evidence>
<evidence type="ECO:0000313" key="9">
    <source>
        <dbReference type="Proteomes" id="UP000594263"/>
    </source>
</evidence>
<evidence type="ECO:0000256" key="3">
    <source>
        <dbReference type="ARBA" id="ARBA00022980"/>
    </source>
</evidence>
<dbReference type="Gramene" id="Kaladp0016s0194.1.v1.1">
    <property type="protein sequence ID" value="Kaladp0016s0194.1.v1.1"/>
    <property type="gene ID" value="Kaladp0016s0194.v1.1"/>
</dbReference>
<dbReference type="FunFam" id="1.10.287.1480:FF:000001">
    <property type="entry name" value="30S ribosomal protein S14"/>
    <property type="match status" value="1"/>
</dbReference>
<comment type="similarity">
    <text evidence="2">Belongs to the universal ribosomal protein uS14 family.</text>
</comment>
<dbReference type="PANTHER" id="PTHR19836">
    <property type="entry name" value="30S RIBOSOMAL PROTEIN S14"/>
    <property type="match status" value="1"/>
</dbReference>
<evidence type="ECO:0000256" key="1">
    <source>
        <dbReference type="ARBA" id="ARBA00004173"/>
    </source>
</evidence>
<sequence length="191" mass="21975">MFASRVLRGCRSLLAGSSVKPTTAPPPSKLAPAFSTMCIGARSGVLTRHPVSQPFLGCLQALKAPHMVRFYHPVVSGTHHVPASGQEVMSRMKFNRNIRDCKRRLLVEKYELRRNLYKAFWQDQNLPSEIRDKFRYKLSKLPRSSSHTRVRTRCIYTARPRAVYKNFRMSRIVFRTLARQGELKGVQKASW</sequence>
<dbReference type="GO" id="GO:0005739">
    <property type="term" value="C:mitochondrion"/>
    <property type="evidence" value="ECO:0007669"/>
    <property type="project" value="UniProtKB-SubCell"/>
</dbReference>
<dbReference type="GO" id="GO:0015935">
    <property type="term" value="C:small ribosomal subunit"/>
    <property type="evidence" value="ECO:0007669"/>
    <property type="project" value="TreeGrafter"/>
</dbReference>
<evidence type="ECO:0000256" key="4">
    <source>
        <dbReference type="ARBA" id="ARBA00023128"/>
    </source>
</evidence>
<keyword evidence="4" id="KW-0496">Mitochondrion</keyword>
<keyword evidence="9" id="KW-1185">Reference proteome</keyword>
<evidence type="ECO:0000256" key="6">
    <source>
        <dbReference type="ARBA" id="ARBA00040774"/>
    </source>
</evidence>
<comment type="subcellular location">
    <subcellularLocation>
        <location evidence="1">Mitochondrion</location>
    </subcellularLocation>
</comment>
<dbReference type="Gene3D" id="1.10.287.1480">
    <property type="match status" value="1"/>
</dbReference>
<dbReference type="Pfam" id="PF00253">
    <property type="entry name" value="Ribosomal_S14"/>
    <property type="match status" value="1"/>
</dbReference>
<dbReference type="PANTHER" id="PTHR19836:SF30">
    <property type="entry name" value="RIBOSOMAL PROTEIN S14"/>
    <property type="match status" value="1"/>
</dbReference>
<dbReference type="GO" id="GO:0006412">
    <property type="term" value="P:translation"/>
    <property type="evidence" value="ECO:0007669"/>
    <property type="project" value="InterPro"/>
</dbReference>
<keyword evidence="3" id="KW-0689">Ribosomal protein</keyword>
<dbReference type="AlphaFoldDB" id="A0A7N0ZR67"/>
<dbReference type="SUPFAM" id="SSF57716">
    <property type="entry name" value="Glucocorticoid receptor-like (DNA-binding domain)"/>
    <property type="match status" value="1"/>
</dbReference>
<reference evidence="8" key="1">
    <citation type="submission" date="2021-01" db="UniProtKB">
        <authorList>
            <consortium name="EnsemblPlants"/>
        </authorList>
    </citation>
    <scope>IDENTIFICATION</scope>
</reference>